<evidence type="ECO:0000313" key="1">
    <source>
        <dbReference type="EMBL" id="GFU25983.1"/>
    </source>
</evidence>
<sequence>TPPPYTKSLTWSNIKSAHCLLFANSANALWAFSINSEVHRSGTF</sequence>
<evidence type="ECO:0000313" key="2">
    <source>
        <dbReference type="Proteomes" id="UP000887013"/>
    </source>
</evidence>
<reference evidence="1" key="1">
    <citation type="submission" date="2020-08" db="EMBL/GenBank/DDBJ databases">
        <title>Multicomponent nature underlies the extraordinary mechanical properties of spider dragline silk.</title>
        <authorList>
            <person name="Kono N."/>
            <person name="Nakamura H."/>
            <person name="Mori M."/>
            <person name="Yoshida Y."/>
            <person name="Ohtoshi R."/>
            <person name="Malay A.D."/>
            <person name="Moran D.A.P."/>
            <person name="Tomita M."/>
            <person name="Numata K."/>
            <person name="Arakawa K."/>
        </authorList>
    </citation>
    <scope>NUCLEOTIDE SEQUENCE</scope>
</reference>
<name>A0A8X6QLY9_NEPPI</name>
<dbReference type="AlphaFoldDB" id="A0A8X6QLY9"/>
<dbReference type="EMBL" id="BMAW01032523">
    <property type="protein sequence ID" value="GFU25983.1"/>
    <property type="molecule type" value="Genomic_DNA"/>
</dbReference>
<comment type="caution">
    <text evidence="1">The sequence shown here is derived from an EMBL/GenBank/DDBJ whole genome shotgun (WGS) entry which is preliminary data.</text>
</comment>
<accession>A0A8X6QLY9</accession>
<protein>
    <submittedName>
        <fullName evidence="1">Uncharacterized protein</fullName>
    </submittedName>
</protein>
<dbReference type="Proteomes" id="UP000887013">
    <property type="component" value="Unassembled WGS sequence"/>
</dbReference>
<feature type="non-terminal residue" evidence="1">
    <location>
        <position position="1"/>
    </location>
</feature>
<gene>
    <name evidence="1" type="ORF">NPIL_286681</name>
</gene>
<keyword evidence="2" id="KW-1185">Reference proteome</keyword>
<organism evidence="1 2">
    <name type="scientific">Nephila pilipes</name>
    <name type="common">Giant wood spider</name>
    <name type="synonym">Nephila maculata</name>
    <dbReference type="NCBI Taxonomy" id="299642"/>
    <lineage>
        <taxon>Eukaryota</taxon>
        <taxon>Metazoa</taxon>
        <taxon>Ecdysozoa</taxon>
        <taxon>Arthropoda</taxon>
        <taxon>Chelicerata</taxon>
        <taxon>Arachnida</taxon>
        <taxon>Araneae</taxon>
        <taxon>Araneomorphae</taxon>
        <taxon>Entelegynae</taxon>
        <taxon>Araneoidea</taxon>
        <taxon>Nephilidae</taxon>
        <taxon>Nephila</taxon>
    </lineage>
</organism>
<proteinExistence type="predicted"/>